<dbReference type="Gene3D" id="1.20.140.10">
    <property type="entry name" value="Butyryl-CoA Dehydrogenase, subunit A, domain 3"/>
    <property type="match status" value="1"/>
</dbReference>
<dbReference type="EMBL" id="MASW01000005">
    <property type="protein sequence ID" value="PXY22851.1"/>
    <property type="molecule type" value="Genomic_DNA"/>
</dbReference>
<protein>
    <recommendedName>
        <fullName evidence="4">Acyl-CoA dehydrogenase/oxidase C-terminal domain-containing protein</fullName>
    </recommendedName>
</protein>
<comment type="caution">
    <text evidence="5">The sequence shown here is derived from an EMBL/GenBank/DDBJ whole genome shotgun (WGS) entry which is preliminary data.</text>
</comment>
<reference evidence="5 6" key="1">
    <citation type="submission" date="2016-07" db="EMBL/GenBank/DDBJ databases">
        <title>Draft genome sequence of Prauserella muralis DSM 45305, isolated from a mould-covered wall in an indoor environment.</title>
        <authorList>
            <person name="Ruckert C."/>
            <person name="Albersmeier A."/>
            <person name="Jiang C.-L."/>
            <person name="Jiang Y."/>
            <person name="Kalinowski J."/>
            <person name="Schneider O."/>
            <person name="Winkler A."/>
            <person name="Zotchev S.B."/>
        </authorList>
    </citation>
    <scope>NUCLEOTIDE SEQUENCE [LARGE SCALE GENOMIC DNA]</scope>
    <source>
        <strain evidence="5 6">DSM 45305</strain>
    </source>
</reference>
<evidence type="ECO:0000256" key="2">
    <source>
        <dbReference type="ARBA" id="ARBA00022630"/>
    </source>
</evidence>
<evidence type="ECO:0000256" key="3">
    <source>
        <dbReference type="ARBA" id="ARBA00022827"/>
    </source>
</evidence>
<dbReference type="InterPro" id="IPR009100">
    <property type="entry name" value="AcylCoA_DH/oxidase_NM_dom_sf"/>
</dbReference>
<dbReference type="AlphaFoldDB" id="A0A2V4ATI2"/>
<keyword evidence="3" id="KW-0274">FAD</keyword>
<accession>A0A2V4ATI2</accession>
<gene>
    <name evidence="5" type="ORF">BAY60_24025</name>
</gene>
<dbReference type="InterPro" id="IPR009075">
    <property type="entry name" value="AcylCo_DH/oxidase_C"/>
</dbReference>
<evidence type="ECO:0000313" key="5">
    <source>
        <dbReference type="EMBL" id="PXY22851.1"/>
    </source>
</evidence>
<evidence type="ECO:0000256" key="1">
    <source>
        <dbReference type="ARBA" id="ARBA00009347"/>
    </source>
</evidence>
<dbReference type="Pfam" id="PF00441">
    <property type="entry name" value="Acyl-CoA_dh_1"/>
    <property type="match status" value="1"/>
</dbReference>
<dbReference type="InterPro" id="IPR036250">
    <property type="entry name" value="AcylCo_DH-like_C"/>
</dbReference>
<evidence type="ECO:0000259" key="4">
    <source>
        <dbReference type="Pfam" id="PF00441"/>
    </source>
</evidence>
<dbReference type="OrthoDB" id="8677713at2"/>
<sequence>MTGVVQVAPSAVAVEGAHALDEVLTRLVGGRPIADYALGGVDAAWDVLRSGGWDRVGAREEDGGFGLPLRDLVELAQVLGSHLVPVPVTTSIVLRGPGRYGAGHDRPLAVALTRRSAPARARVVYGGCPDVAVPNLPGTVEPRRCDGFAPTLRMAAADVPAGSLGTEVRRWLSVLWAAEAVGSAGRLLRDAVAHAKVREQFGQPIGRFQAVKHLLADSHLAHQEGLTATVWAANEPGPAPQALRLVFRRCLFVSESATQVFGGIGMTWELGLHFHTRHIVLLRDLTADLLAHERTPGT</sequence>
<dbReference type="RefSeq" id="WP_112283461.1">
    <property type="nucleotide sequence ID" value="NZ_MASW01000005.1"/>
</dbReference>
<proteinExistence type="inferred from homology"/>
<organism evidence="5 6">
    <name type="scientific">Prauserella muralis</name>
    <dbReference type="NCBI Taxonomy" id="588067"/>
    <lineage>
        <taxon>Bacteria</taxon>
        <taxon>Bacillati</taxon>
        <taxon>Actinomycetota</taxon>
        <taxon>Actinomycetes</taxon>
        <taxon>Pseudonocardiales</taxon>
        <taxon>Pseudonocardiaceae</taxon>
        <taxon>Prauserella</taxon>
    </lineage>
</organism>
<name>A0A2V4ATI2_9PSEU</name>
<keyword evidence="2" id="KW-0285">Flavoprotein</keyword>
<feature type="domain" description="Acyl-CoA dehydrogenase/oxidase C-terminal" evidence="4">
    <location>
        <begin position="176"/>
        <end position="279"/>
    </location>
</feature>
<dbReference type="GO" id="GO:0016627">
    <property type="term" value="F:oxidoreductase activity, acting on the CH-CH group of donors"/>
    <property type="evidence" value="ECO:0007669"/>
    <property type="project" value="InterPro"/>
</dbReference>
<evidence type="ECO:0000313" key="6">
    <source>
        <dbReference type="Proteomes" id="UP000249915"/>
    </source>
</evidence>
<dbReference type="SUPFAM" id="SSF47203">
    <property type="entry name" value="Acyl-CoA dehydrogenase C-terminal domain-like"/>
    <property type="match status" value="1"/>
</dbReference>
<dbReference type="Proteomes" id="UP000249915">
    <property type="component" value="Unassembled WGS sequence"/>
</dbReference>
<keyword evidence="6" id="KW-1185">Reference proteome</keyword>
<comment type="similarity">
    <text evidence="1">Belongs to the acyl-CoA dehydrogenase family.</text>
</comment>
<dbReference type="SUPFAM" id="SSF56645">
    <property type="entry name" value="Acyl-CoA dehydrogenase NM domain-like"/>
    <property type="match status" value="1"/>
</dbReference>